<dbReference type="PANTHER" id="PTHR43792:SF1">
    <property type="entry name" value="N-ACETYLTRANSFERASE DOMAIN-CONTAINING PROTEIN"/>
    <property type="match status" value="1"/>
</dbReference>
<reference evidence="2 3" key="1">
    <citation type="submission" date="2016-04" db="EMBL/GenBank/DDBJ databases">
        <title>A degradative enzymes factory behind the ericoid mycorrhizal symbiosis.</title>
        <authorList>
            <consortium name="DOE Joint Genome Institute"/>
            <person name="Martino E."/>
            <person name="Morin E."/>
            <person name="Grelet G."/>
            <person name="Kuo A."/>
            <person name="Kohler A."/>
            <person name="Daghino S."/>
            <person name="Barry K."/>
            <person name="Choi C."/>
            <person name="Cichocki N."/>
            <person name="Clum A."/>
            <person name="Copeland A."/>
            <person name="Hainaut M."/>
            <person name="Haridas S."/>
            <person name="Labutti K."/>
            <person name="Lindquist E."/>
            <person name="Lipzen A."/>
            <person name="Khouja H.-R."/>
            <person name="Murat C."/>
            <person name="Ohm R."/>
            <person name="Olson A."/>
            <person name="Spatafora J."/>
            <person name="Veneault-Fourrey C."/>
            <person name="Henrissat B."/>
            <person name="Grigoriev I."/>
            <person name="Martin F."/>
            <person name="Perotto S."/>
        </authorList>
    </citation>
    <scope>NUCLEOTIDE SEQUENCE [LARGE SCALE GENOMIC DNA]</scope>
    <source>
        <strain evidence="2 3">F</strain>
    </source>
</reference>
<dbReference type="PANTHER" id="PTHR43792">
    <property type="entry name" value="GNAT FAMILY, PUTATIVE (AFU_ORTHOLOGUE AFUA_3G00765)-RELATED-RELATED"/>
    <property type="match status" value="1"/>
</dbReference>
<feature type="domain" description="N-acetyltransferase" evidence="1">
    <location>
        <begin position="20"/>
        <end position="180"/>
    </location>
</feature>
<dbReference type="InterPro" id="IPR000182">
    <property type="entry name" value="GNAT_dom"/>
</dbReference>
<evidence type="ECO:0000313" key="2">
    <source>
        <dbReference type="EMBL" id="PMD30408.1"/>
    </source>
</evidence>
<dbReference type="GO" id="GO:0016747">
    <property type="term" value="F:acyltransferase activity, transferring groups other than amino-acyl groups"/>
    <property type="evidence" value="ECO:0007669"/>
    <property type="project" value="InterPro"/>
</dbReference>
<dbReference type="InterPro" id="IPR051531">
    <property type="entry name" value="N-acetyltransferase"/>
</dbReference>
<dbReference type="InterPro" id="IPR016181">
    <property type="entry name" value="Acyl_CoA_acyltransferase"/>
</dbReference>
<dbReference type="Pfam" id="PF13302">
    <property type="entry name" value="Acetyltransf_3"/>
    <property type="match status" value="1"/>
</dbReference>
<organism evidence="2 3">
    <name type="scientific">Hyaloscypha variabilis (strain UAMH 11265 / GT02V1 / F)</name>
    <name type="common">Meliniomyces variabilis</name>
    <dbReference type="NCBI Taxonomy" id="1149755"/>
    <lineage>
        <taxon>Eukaryota</taxon>
        <taxon>Fungi</taxon>
        <taxon>Dikarya</taxon>
        <taxon>Ascomycota</taxon>
        <taxon>Pezizomycotina</taxon>
        <taxon>Leotiomycetes</taxon>
        <taxon>Helotiales</taxon>
        <taxon>Hyaloscyphaceae</taxon>
        <taxon>Hyaloscypha</taxon>
        <taxon>Hyaloscypha variabilis</taxon>
    </lineage>
</organism>
<dbReference type="Gene3D" id="3.40.630.30">
    <property type="match status" value="1"/>
</dbReference>
<dbReference type="STRING" id="1149755.A0A2J6QVW4"/>
<dbReference type="OrthoDB" id="4072826at2759"/>
<sequence>MSEPPLAVFTPVLETKRLTMKLMNLERDVHVLAEIMNVFLRGKDGFQWTVESATRLMTNLMLSPSNCLGLKAPGPAAYMLYLQSETGPAIGFVSLNERSPDVPPDVGFIFRPEYQNQGYGTEAATAFLNYFIHDFGLKNICAMVFLPNDRSVALIRKLGFQDGGDVVLEPWGVTSVFVLPGMKHLSKEATTVSRWGVEKGGGG</sequence>
<dbReference type="SUPFAM" id="SSF55729">
    <property type="entry name" value="Acyl-CoA N-acyltransferases (Nat)"/>
    <property type="match status" value="1"/>
</dbReference>
<keyword evidence="2" id="KW-0012">Acyltransferase</keyword>
<dbReference type="Proteomes" id="UP000235786">
    <property type="component" value="Unassembled WGS sequence"/>
</dbReference>
<dbReference type="PROSITE" id="PS51186">
    <property type="entry name" value="GNAT"/>
    <property type="match status" value="1"/>
</dbReference>
<evidence type="ECO:0000259" key="1">
    <source>
        <dbReference type="PROSITE" id="PS51186"/>
    </source>
</evidence>
<evidence type="ECO:0000313" key="3">
    <source>
        <dbReference type="Proteomes" id="UP000235786"/>
    </source>
</evidence>
<keyword evidence="3" id="KW-1185">Reference proteome</keyword>
<protein>
    <submittedName>
        <fullName evidence="2">Acyl-CoA N-acyltransferase</fullName>
    </submittedName>
</protein>
<dbReference type="AlphaFoldDB" id="A0A2J6QVW4"/>
<dbReference type="EMBL" id="KZ613967">
    <property type="protein sequence ID" value="PMD30408.1"/>
    <property type="molecule type" value="Genomic_DNA"/>
</dbReference>
<gene>
    <name evidence="2" type="ORF">L207DRAFT_473789</name>
</gene>
<keyword evidence="2" id="KW-0808">Transferase</keyword>
<proteinExistence type="predicted"/>
<accession>A0A2J6QVW4</accession>
<name>A0A2J6QVW4_HYAVF</name>